<dbReference type="EMBL" id="JAEHFX010000006">
    <property type="protein sequence ID" value="MBK0403881.1"/>
    <property type="molecule type" value="Genomic_DNA"/>
</dbReference>
<proteinExistence type="predicted"/>
<feature type="domain" description="Zinc beta-ribbon finger putative" evidence="3">
    <location>
        <begin position="3"/>
        <end position="63"/>
    </location>
</feature>
<evidence type="ECO:0008006" key="6">
    <source>
        <dbReference type="Google" id="ProtNLM"/>
    </source>
</evidence>
<evidence type="ECO:0000313" key="4">
    <source>
        <dbReference type="EMBL" id="MBK0403881.1"/>
    </source>
</evidence>
<evidence type="ECO:0000256" key="1">
    <source>
        <dbReference type="SAM" id="MobiDB-lite"/>
    </source>
</evidence>
<keyword evidence="5" id="KW-1185">Reference proteome</keyword>
<evidence type="ECO:0000313" key="5">
    <source>
        <dbReference type="Proteomes" id="UP000644147"/>
    </source>
</evidence>
<dbReference type="InterPro" id="IPR047731">
    <property type="entry name" value="Zinc_ribbon_put"/>
</dbReference>
<dbReference type="Pfam" id="PF19898">
    <property type="entry name" value="DUF6371"/>
    <property type="match status" value="1"/>
</dbReference>
<feature type="region of interest" description="Disordered" evidence="1">
    <location>
        <begin position="333"/>
        <end position="352"/>
    </location>
</feature>
<feature type="domain" description="DUF6371" evidence="2">
    <location>
        <begin position="99"/>
        <end position="276"/>
    </location>
</feature>
<comment type="caution">
    <text evidence="4">The sequence shown here is derived from an EMBL/GenBank/DDBJ whole genome shotgun (WGS) entry which is preliminary data.</text>
</comment>
<evidence type="ECO:0000259" key="2">
    <source>
        <dbReference type="Pfam" id="PF19898"/>
    </source>
</evidence>
<dbReference type="RefSeq" id="WP_200506655.1">
    <property type="nucleotide sequence ID" value="NZ_JAEHFX010000006.1"/>
</dbReference>
<dbReference type="NCBIfam" id="NF040506">
    <property type="entry name" value="PG0870_Nterm"/>
    <property type="match status" value="1"/>
</dbReference>
<dbReference type="Pfam" id="PF21957">
    <property type="entry name" value="Zn_ribbon_16"/>
    <property type="match status" value="1"/>
</dbReference>
<gene>
    <name evidence="4" type="ORF">I5M27_12875</name>
</gene>
<protein>
    <recommendedName>
        <fullName evidence="6">DNA primase</fullName>
    </recommendedName>
</protein>
<evidence type="ECO:0000259" key="3">
    <source>
        <dbReference type="Pfam" id="PF21957"/>
    </source>
</evidence>
<dbReference type="Proteomes" id="UP000644147">
    <property type="component" value="Unassembled WGS sequence"/>
</dbReference>
<name>A0ABS1C3Y8_9BACT</name>
<accession>A0ABS1C3Y8</accession>
<organism evidence="4 5">
    <name type="scientific">Adhaeribacter terrigena</name>
    <dbReference type="NCBI Taxonomy" id="2793070"/>
    <lineage>
        <taxon>Bacteria</taxon>
        <taxon>Pseudomonadati</taxon>
        <taxon>Bacteroidota</taxon>
        <taxon>Cytophagia</taxon>
        <taxon>Cytophagales</taxon>
        <taxon>Hymenobacteraceae</taxon>
        <taxon>Adhaeribacter</taxon>
    </lineage>
</organism>
<reference evidence="4 5" key="1">
    <citation type="submission" date="2020-12" db="EMBL/GenBank/DDBJ databases">
        <title>Bacterial novel species Adhaeribacter sp. BT258 isolated from soil.</title>
        <authorList>
            <person name="Jung H.-Y."/>
        </authorList>
    </citation>
    <scope>NUCLEOTIDE SEQUENCE [LARGE SCALE GENOMIC DNA]</scope>
    <source>
        <strain evidence="4 5">BT258</strain>
    </source>
</reference>
<sequence>MAYRYTLDKGSKKFICPRCGEKEFVKTIDTETGEYLPDDVGKCDRANGCAHEYHYSDYFKENPDQRSEGLFTSKPTPPKKPAYIPTDYVESRRKGYDANTFVKYLKGLFGSEITRQLIDLYDIGTFNERWPGSAIFWVKDVEGRTRSGQVKHFEENGHTGKYLDKAGKPKSKTDWVHSQLIFKYSRKHCEEKQPAWLTKYQENPEGWPCLFGEQLLSHFPEKPVALVEAPKTAIIASVYFPQFVWLAIGAKGYFTTNRPDRLAALKGRTVVLFPDLKAFDDWNQKAVALSHIAAFITSDFLEQNATDAEREKGLDLADYLTRFPLSAFQKNGMVSEPKSQSPPVKYGEIRESQKPQPVVQTEAVINGRVSNATLQLQPEPVSIEYYHYSYADLCKEVGELEALAKVNMYLELSRTYSHSPGFVIHTCNLLTSYRQRCAA</sequence>
<dbReference type="InterPro" id="IPR045951">
    <property type="entry name" value="DUF6371"/>
</dbReference>